<dbReference type="Proteomes" id="UP000030663">
    <property type="component" value="Unassembled WGS sequence"/>
</dbReference>
<comment type="catalytic activity">
    <reaction evidence="1">
        <text>Hydrolysis of terminal, non-reducing beta-D-glucosyl residues with release of beta-D-glucose.</text>
        <dbReference type="EC" id="3.2.1.21"/>
    </reaction>
</comment>
<evidence type="ECO:0000256" key="7">
    <source>
        <dbReference type="ARBA" id="ARBA00023180"/>
    </source>
</evidence>
<keyword evidence="9" id="KW-0119">Carbohydrate metabolism</keyword>
<evidence type="ECO:0000256" key="3">
    <source>
        <dbReference type="ARBA" id="ARBA00005336"/>
    </source>
</evidence>
<dbReference type="PRINTS" id="PR00133">
    <property type="entry name" value="GLHYDRLASE3"/>
</dbReference>
<reference evidence="21 22" key="1">
    <citation type="submission" date="2011-11" db="EMBL/GenBank/DDBJ databases">
        <title>The Genome Sequence of Fusarium oxysporum PHW815.</title>
        <authorList>
            <consortium name="The Broad Institute Genome Sequencing Platform"/>
            <person name="Ma L.-J."/>
            <person name="Gale L.R."/>
            <person name="Schwartz D.C."/>
            <person name="Zhou S."/>
            <person name="Corby-Kistler H."/>
            <person name="Young S.K."/>
            <person name="Zeng Q."/>
            <person name="Gargeya S."/>
            <person name="Fitzgerald M."/>
            <person name="Haas B."/>
            <person name="Abouelleil A."/>
            <person name="Alvarado L."/>
            <person name="Arachchi H.M."/>
            <person name="Berlin A."/>
            <person name="Brown A."/>
            <person name="Chapman S.B."/>
            <person name="Chen Z."/>
            <person name="Dunbar C."/>
            <person name="Freedman E."/>
            <person name="Gearin G."/>
            <person name="Goldberg J."/>
            <person name="Griggs A."/>
            <person name="Gujja S."/>
            <person name="Heiman D."/>
            <person name="Howarth C."/>
            <person name="Larson L."/>
            <person name="Lui A."/>
            <person name="MacDonald P.J.P."/>
            <person name="Montmayeur A."/>
            <person name="Murphy C."/>
            <person name="Neiman D."/>
            <person name="Pearson M."/>
            <person name="Priest M."/>
            <person name="Roberts A."/>
            <person name="Saif S."/>
            <person name="Shea T."/>
            <person name="Shenoy N."/>
            <person name="Sisk P."/>
            <person name="Stolte C."/>
            <person name="Sykes S."/>
            <person name="Wortman J."/>
            <person name="Nusbaum C."/>
            <person name="Birren B."/>
        </authorList>
    </citation>
    <scope>NUCLEOTIDE SEQUENCE [LARGE SCALE GENOMIC DNA]</scope>
    <source>
        <strain evidence="21 22">54005</strain>
    </source>
</reference>
<dbReference type="GO" id="GO:0000981">
    <property type="term" value="F:DNA-binding transcription factor activity, RNA polymerase II-specific"/>
    <property type="evidence" value="ECO:0007669"/>
    <property type="project" value="InterPro"/>
</dbReference>
<keyword evidence="7" id="KW-0325">Glycoprotein</keyword>
<evidence type="ECO:0000256" key="16">
    <source>
        <dbReference type="SAM" id="Phobius"/>
    </source>
</evidence>
<feature type="transmembrane region" description="Helical" evidence="16">
    <location>
        <begin position="751"/>
        <end position="774"/>
    </location>
</feature>
<dbReference type="PANTHER" id="PTHR42715:SF5">
    <property type="entry name" value="BETA-GLUCOSIDASE M-RELATED"/>
    <property type="match status" value="1"/>
</dbReference>
<protein>
    <recommendedName>
        <fullName evidence="12">Beta-glucosidase cel3A</fullName>
        <ecNumber evidence="4">3.2.1.21</ecNumber>
    </recommendedName>
    <alternativeName>
        <fullName evidence="13">Beta-D-glucoside glucohydrolase cel3A</fullName>
    </alternativeName>
    <alternativeName>
        <fullName evidence="15">Cellobiase cel3A</fullName>
    </alternativeName>
    <alternativeName>
        <fullName evidence="14">Gentiobiase cel3A</fullName>
    </alternativeName>
</protein>
<evidence type="ECO:0000256" key="9">
    <source>
        <dbReference type="ARBA" id="ARBA00023277"/>
    </source>
</evidence>
<name>X0C1Y2_FUSOX</name>
<keyword evidence="5 17" id="KW-0732">Signal</keyword>
<keyword evidence="22" id="KW-1185">Reference proteome</keyword>
<evidence type="ECO:0000256" key="13">
    <source>
        <dbReference type="ARBA" id="ARBA00078013"/>
    </source>
</evidence>
<feature type="transmembrane region" description="Helical" evidence="16">
    <location>
        <begin position="786"/>
        <end position="807"/>
    </location>
</feature>
<gene>
    <name evidence="21" type="ORF">FOQG_10817</name>
</gene>
<dbReference type="Pfam" id="PF20684">
    <property type="entry name" value="Fung_rhodopsin"/>
    <property type="match status" value="1"/>
</dbReference>
<feature type="signal peptide" evidence="17">
    <location>
        <begin position="1"/>
        <end position="17"/>
    </location>
</feature>
<evidence type="ECO:0000256" key="2">
    <source>
        <dbReference type="ARBA" id="ARBA00004987"/>
    </source>
</evidence>
<dbReference type="OrthoDB" id="5101210at2759"/>
<keyword evidence="6" id="KW-0378">Hydrolase</keyword>
<dbReference type="InterPro" id="IPR002772">
    <property type="entry name" value="Glyco_hydro_3_C"/>
</dbReference>
<dbReference type="Gene3D" id="3.40.50.1700">
    <property type="entry name" value="Glycoside hydrolase family 3 C-terminal domain"/>
    <property type="match status" value="1"/>
</dbReference>
<dbReference type="eggNOG" id="ENOG502QR4D">
    <property type="taxonomic scope" value="Eukaryota"/>
</dbReference>
<dbReference type="GO" id="GO:0008422">
    <property type="term" value="F:beta-glucosidase activity"/>
    <property type="evidence" value="ECO:0007669"/>
    <property type="project" value="UniProtKB-EC"/>
</dbReference>
<evidence type="ECO:0000256" key="17">
    <source>
        <dbReference type="SAM" id="SignalP"/>
    </source>
</evidence>
<keyword evidence="11" id="KW-0624">Polysaccharide degradation</keyword>
<feature type="domain" description="Rhodopsin" evidence="20">
    <location>
        <begin position="892"/>
        <end position="946"/>
    </location>
</feature>
<evidence type="ECO:0000256" key="14">
    <source>
        <dbReference type="ARBA" id="ARBA00083231"/>
    </source>
</evidence>
<dbReference type="Pfam" id="PF00933">
    <property type="entry name" value="Glyco_hydro_3"/>
    <property type="match status" value="1"/>
</dbReference>
<evidence type="ECO:0000259" key="19">
    <source>
        <dbReference type="Pfam" id="PF01915"/>
    </source>
</evidence>
<evidence type="ECO:0000256" key="4">
    <source>
        <dbReference type="ARBA" id="ARBA00012744"/>
    </source>
</evidence>
<dbReference type="CDD" id="cd00067">
    <property type="entry name" value="GAL4"/>
    <property type="match status" value="1"/>
</dbReference>
<dbReference type="HOGENOM" id="CLU_241973_0_0_1"/>
<evidence type="ECO:0000256" key="10">
    <source>
        <dbReference type="ARBA" id="ARBA00023295"/>
    </source>
</evidence>
<feature type="domain" description="Glycoside hydrolase family 3 N-terminal" evidence="18">
    <location>
        <begin position="87"/>
        <end position="330"/>
    </location>
</feature>
<dbReference type="EMBL" id="JH658391">
    <property type="protein sequence ID" value="EXK85163.1"/>
    <property type="molecule type" value="Genomic_DNA"/>
</dbReference>
<keyword evidence="10" id="KW-0326">Glycosidase</keyword>
<evidence type="ECO:0000256" key="8">
    <source>
        <dbReference type="ARBA" id="ARBA00023242"/>
    </source>
</evidence>
<dbReference type="InterPro" id="IPR001138">
    <property type="entry name" value="Zn2Cys6_DnaBD"/>
</dbReference>
<evidence type="ECO:0000313" key="22">
    <source>
        <dbReference type="Proteomes" id="UP000030663"/>
    </source>
</evidence>
<evidence type="ECO:0000256" key="11">
    <source>
        <dbReference type="ARBA" id="ARBA00023326"/>
    </source>
</evidence>
<dbReference type="Gene3D" id="2.60.40.10">
    <property type="entry name" value="Immunoglobulins"/>
    <property type="match status" value="1"/>
</dbReference>
<evidence type="ECO:0000259" key="20">
    <source>
        <dbReference type="Pfam" id="PF20684"/>
    </source>
</evidence>
<keyword evidence="8" id="KW-0539">Nucleus</keyword>
<dbReference type="EC" id="3.2.1.21" evidence="4"/>
<dbReference type="InterPro" id="IPR036962">
    <property type="entry name" value="Glyco_hydro_3_N_sf"/>
</dbReference>
<dbReference type="InterPro" id="IPR017853">
    <property type="entry name" value="GH"/>
</dbReference>
<evidence type="ECO:0000256" key="15">
    <source>
        <dbReference type="ARBA" id="ARBA00083611"/>
    </source>
</evidence>
<feature type="domain" description="Glycoside hydrolase family 3 C-terminal" evidence="19">
    <location>
        <begin position="380"/>
        <end position="650"/>
    </location>
</feature>
<evidence type="ECO:0000256" key="1">
    <source>
        <dbReference type="ARBA" id="ARBA00000448"/>
    </source>
</evidence>
<comment type="similarity">
    <text evidence="3">Belongs to the glycosyl hydrolase 3 family.</text>
</comment>
<dbReference type="SUPFAM" id="SSF52279">
    <property type="entry name" value="Beta-D-glucan exohydrolase, C-terminal domain"/>
    <property type="match status" value="1"/>
</dbReference>
<evidence type="ECO:0000259" key="18">
    <source>
        <dbReference type="Pfam" id="PF00933"/>
    </source>
</evidence>
<comment type="pathway">
    <text evidence="2">Glycan metabolism; cellulose degradation.</text>
</comment>
<evidence type="ECO:0000256" key="5">
    <source>
        <dbReference type="ARBA" id="ARBA00022729"/>
    </source>
</evidence>
<organism evidence="21 22">
    <name type="scientific">Fusarium oxysporum f. sp. raphani 54005</name>
    <dbReference type="NCBI Taxonomy" id="1089458"/>
    <lineage>
        <taxon>Eukaryota</taxon>
        <taxon>Fungi</taxon>
        <taxon>Dikarya</taxon>
        <taxon>Ascomycota</taxon>
        <taxon>Pezizomycotina</taxon>
        <taxon>Sordariomycetes</taxon>
        <taxon>Hypocreomycetidae</taxon>
        <taxon>Hypocreales</taxon>
        <taxon>Nectriaceae</taxon>
        <taxon>Fusarium</taxon>
        <taxon>Fusarium oxysporum species complex</taxon>
    </lineage>
</organism>
<accession>X0C1Y2</accession>
<evidence type="ECO:0000256" key="6">
    <source>
        <dbReference type="ARBA" id="ARBA00022801"/>
    </source>
</evidence>
<dbReference type="SUPFAM" id="SSF51445">
    <property type="entry name" value="(Trans)glycosidases"/>
    <property type="match status" value="1"/>
</dbReference>
<dbReference type="Gene3D" id="3.20.20.300">
    <property type="entry name" value="Glycoside hydrolase, family 3, N-terminal domain"/>
    <property type="match status" value="1"/>
</dbReference>
<dbReference type="Pfam" id="PF01915">
    <property type="entry name" value="Glyco_hydro_3_C"/>
    <property type="match status" value="1"/>
</dbReference>
<evidence type="ECO:0000313" key="21">
    <source>
        <dbReference type="EMBL" id="EXK85163.1"/>
    </source>
</evidence>
<dbReference type="GO" id="GO:0008270">
    <property type="term" value="F:zinc ion binding"/>
    <property type="evidence" value="ECO:0007669"/>
    <property type="project" value="InterPro"/>
</dbReference>
<keyword evidence="16" id="KW-0812">Transmembrane</keyword>
<dbReference type="PANTHER" id="PTHR42715">
    <property type="entry name" value="BETA-GLUCOSIDASE"/>
    <property type="match status" value="1"/>
</dbReference>
<dbReference type="InterPro" id="IPR050288">
    <property type="entry name" value="Cellulose_deg_GH3"/>
</dbReference>
<evidence type="ECO:0000256" key="12">
    <source>
        <dbReference type="ARBA" id="ARBA00070030"/>
    </source>
</evidence>
<proteinExistence type="inferred from homology"/>
<dbReference type="InterPro" id="IPR049326">
    <property type="entry name" value="Rhodopsin_dom_fungi"/>
</dbReference>
<dbReference type="FunFam" id="3.20.20.300:FF:000002">
    <property type="entry name" value="Probable beta-glucosidase"/>
    <property type="match status" value="1"/>
</dbReference>
<dbReference type="InterPro" id="IPR013783">
    <property type="entry name" value="Ig-like_fold"/>
</dbReference>
<dbReference type="GO" id="GO:0009251">
    <property type="term" value="P:glucan catabolic process"/>
    <property type="evidence" value="ECO:0007669"/>
    <property type="project" value="TreeGrafter"/>
</dbReference>
<dbReference type="InterPro" id="IPR001764">
    <property type="entry name" value="Glyco_hydro_3_N"/>
</dbReference>
<keyword evidence="16" id="KW-0472">Membrane</keyword>
<keyword evidence="16" id="KW-1133">Transmembrane helix</keyword>
<dbReference type="InterPro" id="IPR036881">
    <property type="entry name" value="Glyco_hydro_3_C_sf"/>
</dbReference>
<feature type="chain" id="PRO_5004939040" description="Beta-glucosidase cel3A" evidence="17">
    <location>
        <begin position="18"/>
        <end position="1666"/>
    </location>
</feature>
<sequence length="1666" mass="182831">MQNAVTILCAFGALAYAQDSLTDASFYGLSPPVYPAPQIKGLDAWGHAYLKAKKVVDRLTLEEKINITYGPPVALNGCAGTISSIKRVGFPGLCLMDAGNGVRSTDLVNAYASGISVAASWNKQLAKDRALFMFKEFKTKGVNVALAPAVGALGRVAKGGRIWEGFGVDPYLSGALASETIKAAVRVGVQTTIKHYIANEQETNRSPENDVASVSSNVDDKTLHELYLWPFQDAVKAGTTGVMCSYNRVNGSYACGNSKILNGLLKTELGFQGYVLTDWDAQPSGVASVLAGLDMAMPTTKYLGLTNFTQAIRNGSVPLTRLNDMATRILASWFFTRQDLDFPPPGIGMPLNTSQPHRRINARDSAAKNTILAGAVEGHVLVKNINNALPLKKPLEVAVFGYSAHVPRMYGPSGIGTGWRLGFSSANVSQVLEKFAGTFVPPFQGTARYGTIIIGGGSGANAAPYISSPFDALSQRAWEDDSSISWDFEQQNPTVAAEADVCLVFINAFASEAFDRPQLYDQDSDKIVLNVARQCNNTMVVIHNAGPTLVEAYADHPNITAIIYAHLPGQDSGRALVSLLYGDDNFSGKLPYTIAKKESDYGQLLDPVQPTGAYKLYPQSNFTEGTNIDYRHFEANRIIPRYEFGFGLSYTNFSYSNLAIRQASSARLSQYPTGAVESGGQRDLWDTLAEVTLDVRNIGQRKGQEVVQLYLQRPDGSKWLRGFEKIKLSPGQTDVLMATSDGVYLDETRQVSIIVCDVLMWTFAFILMVLRLYTRGLLTRAIGSEDWVLLAAVVSSTTLCGVIIYQVNKGLGLHSERVPMSDWVYLRLLSHRAGRLVGYTVQHNQPSSDQDFHLVALCSSLYKKELPYCHLHCQSTDFGSRAARLVSVPTTGLVSVVSFLRLHYSLTNASSDDPIWASITPTYWACIEVNMAIICACLMTLRPLVEKYAPKLLLSRFSSRHQNPAYPRHQSVSIETHVTLPQRLSNSSWERMTTGESVDELIVEDGGQSAIKLSPLAKMKCSGGKAPCDRCRKANSYCVFEPPQAAPPNGNDVPVQPEIQPLIVCATAPIEGPPGSSKFSETGPTVNYSTACSQHASIDDANFNFQLPVSLPSFDYSGNELAPSQPNSSADFSRRKRRRISDWLDVDNLDDTDSETMVGDKDQDISQASSPYQTVKEFEAAYWRVNSLEGTIPRTPTSIELGKPFPPEAMFPSSMTDRGPLFYCLAEVGICEADAKDMFILFGERVASFMPGLYDTQFLDLPNDPLYALAAIKVMTRYLPSVDALRARVDVVLQSLLRNILFDDLQRPFAAVLESMRGLSILYGYSEVTVARSPSDTRQCRADALSIKGVIEGYAIRRNIGRPIPSNALGCVLWLWLYTMSTHYVTLLGLPSTISADKQLHMAINVVKKSVSHPQIDVLLGEVDLCRIFEYRRMAFHPPRSVDVPYDHDEWQRTWERVGSQGLSVSRRLSFHYKFALFYHHKSHTDSSMNETEALLAAQEFIRCITKLSPVSKGNIKYMCDFGFVMLVYACCYVLQLFDCDKSCAFETLHRSACLADIKDVADLLKSISPAAGAATSAYGRALEAACNRLSMHALAPEHSMLPREWDNEREFDAHTAGLIDIFAAAGAGTLQTTSAQQSDGPMSGFQTLSDLPVGDLLALLGMPWQ</sequence>